<sequence>MKLIYTLISTILILLAITSCKKLDEVSPRVETGIIRDYNLPKPTVLTEDERSLVEKERLEYGALTTE</sequence>
<organism evidence="1 2">
    <name type="scientific">Sphingobacterium yanglingense</name>
    <dbReference type="NCBI Taxonomy" id="1437280"/>
    <lineage>
        <taxon>Bacteria</taxon>
        <taxon>Pseudomonadati</taxon>
        <taxon>Bacteroidota</taxon>
        <taxon>Sphingobacteriia</taxon>
        <taxon>Sphingobacteriales</taxon>
        <taxon>Sphingobacteriaceae</taxon>
        <taxon>Sphingobacterium</taxon>
    </lineage>
</organism>
<dbReference type="EMBL" id="SNYV01000011">
    <property type="protein sequence ID" value="TDQ79498.1"/>
    <property type="molecule type" value="Genomic_DNA"/>
</dbReference>
<dbReference type="AlphaFoldDB" id="A0A4R6WL56"/>
<dbReference type="RefSeq" id="WP_133583288.1">
    <property type="nucleotide sequence ID" value="NZ_SNYV01000011.1"/>
</dbReference>
<reference evidence="1 2" key="1">
    <citation type="submission" date="2019-03" db="EMBL/GenBank/DDBJ databases">
        <title>Genomic Encyclopedia of Archaeal and Bacterial Type Strains, Phase II (KMG-II): from individual species to whole genera.</title>
        <authorList>
            <person name="Goeker M."/>
        </authorList>
    </citation>
    <scope>NUCLEOTIDE SEQUENCE [LARGE SCALE GENOMIC DNA]</scope>
    <source>
        <strain evidence="1 2">DSM 28353</strain>
    </source>
</reference>
<dbReference type="Proteomes" id="UP000295292">
    <property type="component" value="Unassembled WGS sequence"/>
</dbReference>
<evidence type="ECO:0000313" key="2">
    <source>
        <dbReference type="Proteomes" id="UP000295292"/>
    </source>
</evidence>
<name>A0A4R6WL56_9SPHI</name>
<keyword evidence="2" id="KW-1185">Reference proteome</keyword>
<accession>A0A4R6WL56</accession>
<dbReference type="PROSITE" id="PS51257">
    <property type="entry name" value="PROKAR_LIPOPROTEIN"/>
    <property type="match status" value="1"/>
</dbReference>
<dbReference type="OrthoDB" id="1081784at2"/>
<proteinExistence type="predicted"/>
<comment type="caution">
    <text evidence="1">The sequence shown here is derived from an EMBL/GenBank/DDBJ whole genome shotgun (WGS) entry which is preliminary data.</text>
</comment>
<evidence type="ECO:0000313" key="1">
    <source>
        <dbReference type="EMBL" id="TDQ79498.1"/>
    </source>
</evidence>
<protein>
    <submittedName>
        <fullName evidence="1">Uncharacterized protein</fullName>
    </submittedName>
</protein>
<gene>
    <name evidence="1" type="ORF">CLV99_0937</name>
</gene>